<reference evidence="5" key="1">
    <citation type="submission" date="2016-10" db="EMBL/GenBank/DDBJ databases">
        <authorList>
            <person name="Varghese N."/>
            <person name="Submissions S."/>
        </authorList>
    </citation>
    <scope>NUCLEOTIDE SEQUENCE [LARGE SCALE GENOMIC DNA]</scope>
    <source>
        <strain evidence="5">DSM 45419</strain>
    </source>
</reference>
<name>A0A1G9LGT1_9ACTN</name>
<feature type="region of interest" description="Disordered" evidence="1">
    <location>
        <begin position="165"/>
        <end position="196"/>
    </location>
</feature>
<dbReference type="InterPro" id="IPR005182">
    <property type="entry name" value="YdbS-like_PH"/>
</dbReference>
<protein>
    <submittedName>
        <fullName evidence="4">PH domain-containing protein</fullName>
    </submittedName>
</protein>
<dbReference type="EMBL" id="FNHE01000001">
    <property type="protein sequence ID" value="SDL61189.1"/>
    <property type="molecule type" value="Genomic_DNA"/>
</dbReference>
<dbReference type="PANTHER" id="PTHR37938">
    <property type="entry name" value="BLL0215 PROTEIN"/>
    <property type="match status" value="1"/>
</dbReference>
<dbReference type="OrthoDB" id="4350422at2"/>
<evidence type="ECO:0000256" key="2">
    <source>
        <dbReference type="SAM" id="Phobius"/>
    </source>
</evidence>
<sequence>MPYPDKLLAEDEEVVRHLHPHWLTLVRPVLVLLLVVGGTSFGAALVPAGASQGTVRTVLAGLALVVLVVAVVRPVLRWRTTHHVVTTHRVLLREGVLARRGRDIALSRIADVSYRQTLGQRLVRSGTLTIETLGEGGTTVLERVPDCEGVQQLLFALLEEDADRRGGAGAPLPRDGWDDDGWTPAGWTAGHRTTRF</sequence>
<dbReference type="AlphaFoldDB" id="A0A1G9LGT1"/>
<evidence type="ECO:0000256" key="1">
    <source>
        <dbReference type="SAM" id="MobiDB-lite"/>
    </source>
</evidence>
<proteinExistence type="predicted"/>
<gene>
    <name evidence="4" type="ORF">SAMN05660642_00423</name>
</gene>
<dbReference type="RefSeq" id="WP_091213127.1">
    <property type="nucleotide sequence ID" value="NZ_FNHE01000001.1"/>
</dbReference>
<accession>A0A1G9LGT1</accession>
<dbReference type="STRING" id="1137991.SAMN05660642_00423"/>
<evidence type="ECO:0000259" key="3">
    <source>
        <dbReference type="Pfam" id="PF03703"/>
    </source>
</evidence>
<evidence type="ECO:0000313" key="5">
    <source>
        <dbReference type="Proteomes" id="UP000198680"/>
    </source>
</evidence>
<dbReference type="Pfam" id="PF03703">
    <property type="entry name" value="bPH_2"/>
    <property type="match status" value="1"/>
</dbReference>
<feature type="transmembrane region" description="Helical" evidence="2">
    <location>
        <begin position="58"/>
        <end position="76"/>
    </location>
</feature>
<keyword evidence="2" id="KW-0472">Membrane</keyword>
<dbReference type="PANTHER" id="PTHR37938:SF1">
    <property type="entry name" value="BLL0215 PROTEIN"/>
    <property type="match status" value="1"/>
</dbReference>
<evidence type="ECO:0000313" key="4">
    <source>
        <dbReference type="EMBL" id="SDL61189.1"/>
    </source>
</evidence>
<dbReference type="Proteomes" id="UP000198680">
    <property type="component" value="Unassembled WGS sequence"/>
</dbReference>
<feature type="transmembrane region" description="Helical" evidence="2">
    <location>
        <begin position="25"/>
        <end position="46"/>
    </location>
</feature>
<keyword evidence="2" id="KW-1133">Transmembrane helix</keyword>
<keyword evidence="5" id="KW-1185">Reference proteome</keyword>
<feature type="domain" description="YdbS-like PH" evidence="3">
    <location>
        <begin position="78"/>
        <end position="148"/>
    </location>
</feature>
<organism evidence="4 5">
    <name type="scientific">Geodermatophilus siccatus</name>
    <dbReference type="NCBI Taxonomy" id="1137991"/>
    <lineage>
        <taxon>Bacteria</taxon>
        <taxon>Bacillati</taxon>
        <taxon>Actinomycetota</taxon>
        <taxon>Actinomycetes</taxon>
        <taxon>Geodermatophilales</taxon>
        <taxon>Geodermatophilaceae</taxon>
        <taxon>Geodermatophilus</taxon>
    </lineage>
</organism>
<keyword evidence="2" id="KW-0812">Transmembrane</keyword>